<organism evidence="1 2">
    <name type="scientific">Nicotiana attenuata</name>
    <name type="common">Coyote tobacco</name>
    <dbReference type="NCBI Taxonomy" id="49451"/>
    <lineage>
        <taxon>Eukaryota</taxon>
        <taxon>Viridiplantae</taxon>
        <taxon>Streptophyta</taxon>
        <taxon>Embryophyta</taxon>
        <taxon>Tracheophyta</taxon>
        <taxon>Spermatophyta</taxon>
        <taxon>Magnoliopsida</taxon>
        <taxon>eudicotyledons</taxon>
        <taxon>Gunneridae</taxon>
        <taxon>Pentapetalae</taxon>
        <taxon>asterids</taxon>
        <taxon>lamiids</taxon>
        <taxon>Solanales</taxon>
        <taxon>Solanaceae</taxon>
        <taxon>Nicotianoideae</taxon>
        <taxon>Nicotianeae</taxon>
        <taxon>Nicotiana</taxon>
    </lineage>
</organism>
<feature type="non-terminal residue" evidence="1">
    <location>
        <position position="1"/>
    </location>
</feature>
<comment type="caution">
    <text evidence="1">The sequence shown here is derived from an EMBL/GenBank/DDBJ whole genome shotgun (WGS) entry which is preliminary data.</text>
</comment>
<dbReference type="AlphaFoldDB" id="A0A1J6JG22"/>
<name>A0A1J6JG22_NICAT</name>
<dbReference type="OMA" id="FHMLEAN"/>
<sequence length="274" mass="30654">FSINDLGSLHFFLGVEVIPHSDGLLLTQSNVFLLTQSNYIAELLDKFHMLEANGVATPMSTSEHLSINDGSCSADVKLYRQVIGSLQYLSFTRPDICFTINKLAQFQHAPLIRHWQAAKRLLRYLKETLTYGLLIRPSSTTILQAYSDADWGGMIDTRHSTSAYVILLGSNPISWCSKKQRTVARSSTEAEYRAVAGAVAEVNWIVNLLKELHLPPKSPPKILCDNVGATYLSRNPVFHSRIKHVAIDFHFVRDQGIKLMFGTLAMPHSLQMPS</sequence>
<evidence type="ECO:0000313" key="2">
    <source>
        <dbReference type="Proteomes" id="UP000187609"/>
    </source>
</evidence>
<dbReference type="CDD" id="cd09272">
    <property type="entry name" value="RNase_HI_RT_Ty1"/>
    <property type="match status" value="1"/>
</dbReference>
<dbReference type="PANTHER" id="PTHR11439">
    <property type="entry name" value="GAG-POL-RELATED RETROTRANSPOSON"/>
    <property type="match status" value="1"/>
</dbReference>
<evidence type="ECO:0000313" key="1">
    <source>
        <dbReference type="EMBL" id="OIT05961.1"/>
    </source>
</evidence>
<dbReference type="Gramene" id="OIT05961">
    <property type="protein sequence ID" value="OIT05961"/>
    <property type="gene ID" value="A4A49_61492"/>
</dbReference>
<dbReference type="PANTHER" id="PTHR11439:SF455">
    <property type="entry name" value="RLK (RECEPTOR-LIKE PROTEIN KINASE) 8, PUTATIVE-RELATED"/>
    <property type="match status" value="1"/>
</dbReference>
<dbReference type="Proteomes" id="UP000187609">
    <property type="component" value="Unassembled WGS sequence"/>
</dbReference>
<dbReference type="InterPro" id="IPR043502">
    <property type="entry name" value="DNA/RNA_pol_sf"/>
</dbReference>
<accession>A0A1J6JG22</accession>
<gene>
    <name evidence="1" type="ORF">A4A49_61492</name>
</gene>
<protein>
    <submittedName>
        <fullName evidence="1">Mitochondrial protein</fullName>
    </submittedName>
</protein>
<dbReference type="EMBL" id="MJEQ01037184">
    <property type="protein sequence ID" value="OIT05961.1"/>
    <property type="molecule type" value="Genomic_DNA"/>
</dbReference>
<reference evidence="1" key="1">
    <citation type="submission" date="2016-11" db="EMBL/GenBank/DDBJ databases">
        <title>The genome of Nicotiana attenuata.</title>
        <authorList>
            <person name="Xu S."/>
            <person name="Brockmoeller T."/>
            <person name="Gaquerel E."/>
            <person name="Navarro A."/>
            <person name="Kuhl H."/>
            <person name="Gase K."/>
            <person name="Ling Z."/>
            <person name="Zhou W."/>
            <person name="Kreitzer C."/>
            <person name="Stanke M."/>
            <person name="Tang H."/>
            <person name="Lyons E."/>
            <person name="Pandey P."/>
            <person name="Pandey S.P."/>
            <person name="Timmermann B."/>
            <person name="Baldwin I.T."/>
        </authorList>
    </citation>
    <scope>NUCLEOTIDE SEQUENCE [LARGE SCALE GENOMIC DNA]</scope>
    <source>
        <strain evidence="1">UT</strain>
    </source>
</reference>
<dbReference type="SUPFAM" id="SSF56672">
    <property type="entry name" value="DNA/RNA polymerases"/>
    <property type="match status" value="1"/>
</dbReference>
<dbReference type="STRING" id="49451.A0A1J6JG22"/>
<proteinExistence type="predicted"/>
<keyword evidence="2" id="KW-1185">Reference proteome</keyword>